<keyword evidence="2" id="KW-1185">Reference proteome</keyword>
<accession>A0A1X6Y7T6</accession>
<dbReference type="EMBL" id="FWFK01000001">
    <property type="protein sequence ID" value="SLN12786.1"/>
    <property type="molecule type" value="Genomic_DNA"/>
</dbReference>
<name>A0A1X6Y7T6_9RHOB</name>
<dbReference type="Proteomes" id="UP000193570">
    <property type="component" value="Unassembled WGS sequence"/>
</dbReference>
<protein>
    <submittedName>
        <fullName evidence="1">Uncharacterized protein</fullName>
    </submittedName>
</protein>
<dbReference type="AlphaFoldDB" id="A0A1X6Y7T6"/>
<sequence>MGATHAYLLAVAVDIDTDDGNTRSLVTDREDVAEGEFSDLLMRTLQGPLGPGEARDIGSFEDLAQRAQTHLQTEFDIRRSRCGS</sequence>
<organism evidence="1 2">
    <name type="scientific">Roseivivax jejudonensis</name>
    <dbReference type="NCBI Taxonomy" id="1529041"/>
    <lineage>
        <taxon>Bacteria</taxon>
        <taxon>Pseudomonadati</taxon>
        <taxon>Pseudomonadota</taxon>
        <taxon>Alphaproteobacteria</taxon>
        <taxon>Rhodobacterales</taxon>
        <taxon>Roseobacteraceae</taxon>
        <taxon>Roseivivax</taxon>
    </lineage>
</organism>
<proteinExistence type="predicted"/>
<evidence type="ECO:0000313" key="1">
    <source>
        <dbReference type="EMBL" id="SLN12786.1"/>
    </source>
</evidence>
<gene>
    <name evidence="1" type="ORF">ROJ8625_00360</name>
</gene>
<reference evidence="1 2" key="1">
    <citation type="submission" date="2017-03" db="EMBL/GenBank/DDBJ databases">
        <authorList>
            <person name="Afonso C.L."/>
            <person name="Miller P.J."/>
            <person name="Scott M.A."/>
            <person name="Spackman E."/>
            <person name="Goraichik I."/>
            <person name="Dimitrov K.M."/>
            <person name="Suarez D.L."/>
            <person name="Swayne D.E."/>
        </authorList>
    </citation>
    <scope>NUCLEOTIDE SEQUENCE [LARGE SCALE GENOMIC DNA]</scope>
    <source>
        <strain evidence="1 2">CECT 8625</strain>
    </source>
</reference>
<evidence type="ECO:0000313" key="2">
    <source>
        <dbReference type="Proteomes" id="UP000193570"/>
    </source>
</evidence>